<dbReference type="InterPro" id="IPR033133">
    <property type="entry name" value="PUM-HD"/>
</dbReference>
<gene>
    <name evidence="5" type="ORF">LAMO00422_LOCUS18112</name>
</gene>
<evidence type="ECO:0000259" key="4">
    <source>
        <dbReference type="PROSITE" id="PS50303"/>
    </source>
</evidence>
<evidence type="ECO:0000256" key="1">
    <source>
        <dbReference type="ARBA" id="ARBA00022737"/>
    </source>
</evidence>
<dbReference type="AlphaFoldDB" id="A0A7S0H6S1"/>
<protein>
    <recommendedName>
        <fullName evidence="4">PUM-HD domain-containing protein</fullName>
    </recommendedName>
</protein>
<dbReference type="GO" id="GO:0003729">
    <property type="term" value="F:mRNA binding"/>
    <property type="evidence" value="ECO:0007669"/>
    <property type="project" value="TreeGrafter"/>
</dbReference>
<dbReference type="PANTHER" id="PTHR13389">
    <property type="entry name" value="PUMILIO HOMOLOG 3"/>
    <property type="match status" value="1"/>
</dbReference>
<dbReference type="PROSITE" id="PS50303">
    <property type="entry name" value="PUM_HD"/>
    <property type="match status" value="1"/>
</dbReference>
<evidence type="ECO:0000313" key="5">
    <source>
        <dbReference type="EMBL" id="CAD8459159.1"/>
    </source>
</evidence>
<feature type="compositionally biased region" description="Basic and acidic residues" evidence="3">
    <location>
        <begin position="95"/>
        <end position="119"/>
    </location>
</feature>
<proteinExistence type="predicted"/>
<dbReference type="PROSITE" id="PS50302">
    <property type="entry name" value="PUM"/>
    <property type="match status" value="1"/>
</dbReference>
<feature type="region of interest" description="Disordered" evidence="3">
    <location>
        <begin position="95"/>
        <end position="136"/>
    </location>
</feature>
<feature type="compositionally biased region" description="Basic and acidic residues" evidence="3">
    <location>
        <begin position="20"/>
        <end position="39"/>
    </location>
</feature>
<dbReference type="SMART" id="SM00025">
    <property type="entry name" value="Pumilio"/>
    <property type="match status" value="4"/>
</dbReference>
<evidence type="ECO:0000256" key="3">
    <source>
        <dbReference type="SAM" id="MobiDB-lite"/>
    </source>
</evidence>
<organism evidence="5">
    <name type="scientific">Amorphochlora amoebiformis</name>
    <dbReference type="NCBI Taxonomy" id="1561963"/>
    <lineage>
        <taxon>Eukaryota</taxon>
        <taxon>Sar</taxon>
        <taxon>Rhizaria</taxon>
        <taxon>Cercozoa</taxon>
        <taxon>Chlorarachniophyceae</taxon>
        <taxon>Amorphochlora</taxon>
    </lineage>
</organism>
<dbReference type="EMBL" id="HBEM01026641">
    <property type="protein sequence ID" value="CAD8459159.1"/>
    <property type="molecule type" value="Transcribed_RNA"/>
</dbReference>
<dbReference type="InterPro" id="IPR016024">
    <property type="entry name" value="ARM-type_fold"/>
</dbReference>
<accession>A0A7S0H6S1</accession>
<evidence type="ECO:0000256" key="2">
    <source>
        <dbReference type="PROSITE-ProRule" id="PRU00317"/>
    </source>
</evidence>
<dbReference type="SUPFAM" id="SSF48371">
    <property type="entry name" value="ARM repeat"/>
    <property type="match status" value="1"/>
</dbReference>
<dbReference type="Gene3D" id="1.25.10.10">
    <property type="entry name" value="Leucine-rich Repeat Variant"/>
    <property type="match status" value="1"/>
</dbReference>
<dbReference type="InterPro" id="IPR011989">
    <property type="entry name" value="ARM-like"/>
</dbReference>
<name>A0A7S0H6S1_9EUKA</name>
<feature type="region of interest" description="Disordered" evidence="3">
    <location>
        <begin position="1"/>
        <end position="46"/>
    </location>
</feature>
<feature type="compositionally biased region" description="Basic residues" evidence="3">
    <location>
        <begin position="10"/>
        <end position="19"/>
    </location>
</feature>
<feature type="repeat" description="Pumilio" evidence="2">
    <location>
        <begin position="254"/>
        <end position="289"/>
    </location>
</feature>
<dbReference type="GO" id="GO:0006417">
    <property type="term" value="P:regulation of translation"/>
    <property type="evidence" value="ECO:0007669"/>
    <property type="project" value="TreeGrafter"/>
</dbReference>
<dbReference type="InterPro" id="IPR040059">
    <property type="entry name" value="PUM3"/>
</dbReference>
<feature type="domain" description="PUM-HD" evidence="4">
    <location>
        <begin position="156"/>
        <end position="511"/>
    </location>
</feature>
<dbReference type="Pfam" id="PF00806">
    <property type="entry name" value="PUF"/>
    <property type="match status" value="3"/>
</dbReference>
<dbReference type="PANTHER" id="PTHR13389:SF0">
    <property type="entry name" value="PUMILIO HOMOLOG 3"/>
    <property type="match status" value="1"/>
</dbReference>
<dbReference type="GO" id="GO:0005730">
    <property type="term" value="C:nucleolus"/>
    <property type="evidence" value="ECO:0007669"/>
    <property type="project" value="TreeGrafter"/>
</dbReference>
<sequence>MLRGCPLGGRGRRGTKRREKSASSHGGRDGEYGGPRERLTLPGFGMDFESDEMAGASAINSDMAINSENYGYKQRASKLPDWMRDLNRNHNDLNEADEFKSEESEVSHVSGPREDHQGEGMHGVKLSVRQRKKRDRLDRKLERNPETFPILQTSIKDWDIMRDSRTPKKESKALASSISLRMSGSMSLLSQSRTGSLILQSCLKHGGEDVWIKIFRELKNRIPFLARGRYSCPIVEKLLIYSPDKRKKHMVVNKILGRTTSLLRHRFGSRAVDSVYYHATKNQKDIMMSEFYGCPVEEACFQGHIQGLEKLRIIHGNTSETWKSIYTSVYVKLVQIWDKGLISPFIVHKILWEYTQVSSPEAIYEMVLGIARNCMFLKMMHTREGALVAVQVIKTSPNFKLKQISLELKNQMLSTACHPFGCWVLLALLKYAEPRLIRRIIVPELIQNLEAILETNAGQLVFATLLSGNAVRYIGGLEGKWIEAVDETSKSVRALHEGWSRQELEHLEEGEQEKAALAAEQMVIGEFGVTDKKFKEREDKVVSMGRGWETVLMDGGRPGLESALLTYSKHHISSLLTAKTNKKNILYELLARSPPPSNASAGIAVGTRPADSVSKSIKNGTNPELSPPATPCSHLNTLRQQLRERTLEAITASDRDAMGIPRLLTDFYSSRNIKRIIGLQSSSIGGSNYSLVGRIWEFLRPRWKAVDKSHGRKILEGLASSAEGQIAAEVSSLLRTGLTVDDNHSISATSY</sequence>
<reference evidence="5" key="1">
    <citation type="submission" date="2021-01" db="EMBL/GenBank/DDBJ databases">
        <authorList>
            <person name="Corre E."/>
            <person name="Pelletier E."/>
            <person name="Niang G."/>
            <person name="Scheremetjew M."/>
            <person name="Finn R."/>
            <person name="Kale V."/>
            <person name="Holt S."/>
            <person name="Cochrane G."/>
            <person name="Meng A."/>
            <person name="Brown T."/>
            <person name="Cohen L."/>
        </authorList>
    </citation>
    <scope>NUCLEOTIDE SEQUENCE</scope>
    <source>
        <strain evidence="5">CCMP2058</strain>
    </source>
</reference>
<keyword evidence="1" id="KW-0677">Repeat</keyword>
<dbReference type="InterPro" id="IPR001313">
    <property type="entry name" value="Pumilio_RNA-bd_rpt"/>
</dbReference>